<evidence type="ECO:0000256" key="2">
    <source>
        <dbReference type="ARBA" id="ARBA00005731"/>
    </source>
</evidence>
<feature type="transmembrane region" description="Helical" evidence="6">
    <location>
        <begin position="254"/>
        <end position="271"/>
    </location>
</feature>
<protein>
    <submittedName>
        <fullName evidence="7">Transmembrane protein 144</fullName>
    </submittedName>
</protein>
<feature type="transmembrane region" description="Helical" evidence="6">
    <location>
        <begin position="76"/>
        <end position="95"/>
    </location>
</feature>
<keyword evidence="3 6" id="KW-0812">Transmembrane</keyword>
<comment type="subcellular location">
    <subcellularLocation>
        <location evidence="1">Membrane</location>
        <topology evidence="1">Multi-pass membrane protein</topology>
    </subcellularLocation>
</comment>
<keyword evidence="4 6" id="KW-1133">Transmembrane helix</keyword>
<keyword evidence="8" id="KW-1185">Reference proteome</keyword>
<dbReference type="Pfam" id="PF07857">
    <property type="entry name" value="TMEM144"/>
    <property type="match status" value="1"/>
</dbReference>
<dbReference type="InterPro" id="IPR010651">
    <property type="entry name" value="Sugar_transport"/>
</dbReference>
<dbReference type="PANTHER" id="PTHR16119:SF17">
    <property type="entry name" value="TRANSMEMBRANE PROTEIN 144"/>
    <property type="match status" value="1"/>
</dbReference>
<dbReference type="OrthoDB" id="426527at2759"/>
<evidence type="ECO:0000313" key="8">
    <source>
        <dbReference type="Proteomes" id="UP000683360"/>
    </source>
</evidence>
<dbReference type="GO" id="GO:0016020">
    <property type="term" value="C:membrane"/>
    <property type="evidence" value="ECO:0007669"/>
    <property type="project" value="UniProtKB-SubCell"/>
</dbReference>
<comment type="similarity">
    <text evidence="2">Belongs to the TMEM144 family.</text>
</comment>
<dbReference type="Proteomes" id="UP000683360">
    <property type="component" value="Unassembled WGS sequence"/>
</dbReference>
<dbReference type="InterPro" id="IPR037185">
    <property type="entry name" value="EmrE-like"/>
</dbReference>
<dbReference type="InterPro" id="IPR012435">
    <property type="entry name" value="TMEM144"/>
</dbReference>
<dbReference type="PANTHER" id="PTHR16119">
    <property type="entry name" value="TRANSMEMBRANE PROTEIN 144"/>
    <property type="match status" value="1"/>
</dbReference>
<evidence type="ECO:0000256" key="6">
    <source>
        <dbReference type="SAM" id="Phobius"/>
    </source>
</evidence>
<sequence length="371" mass="41302">MAADLFSNITTMYSNISTILPVTSTEPSWISIETTAASPPEEIPELWGFITAGIAILFFGSNFVPVKKYETGDGMFFQWIVCSAVMVVGIIVQLIRKQPPFFPIAMIGGVVWELGNVCVVPIVKTIGLGLGICIWGMVNLLSGWSTGRFGFFGLTESVPHNEVMNYIGVGKCVFSAIIFSFVKNEVTPINNIESEPLISQKTDLNTQGSDTLYSSTNNHDVLVFSRRRGSSGNIQDMNEDESFIDRMSPGAKRALFRLCVFLFLWYIFNQHNIFLHLYCYNEEQTKDIPKVILHSIVSGVMWGIATSCWFVANRSLSIPVAFPIVTAGPSVVASLWGVLVFKEITEEEFIDFNVWILYSHWRAVLAGLSKN</sequence>
<feature type="transmembrane region" description="Helical" evidence="6">
    <location>
        <begin position="101"/>
        <end position="119"/>
    </location>
</feature>
<dbReference type="GO" id="GO:0015144">
    <property type="term" value="F:carbohydrate transmembrane transporter activity"/>
    <property type="evidence" value="ECO:0007669"/>
    <property type="project" value="InterPro"/>
</dbReference>
<evidence type="ECO:0000256" key="4">
    <source>
        <dbReference type="ARBA" id="ARBA00022989"/>
    </source>
</evidence>
<dbReference type="AlphaFoldDB" id="A0A8S3V8M7"/>
<gene>
    <name evidence="7" type="ORF">MEDL_62813</name>
</gene>
<keyword evidence="5 6" id="KW-0472">Membrane</keyword>
<feature type="transmembrane region" description="Helical" evidence="6">
    <location>
        <begin position="319"/>
        <end position="339"/>
    </location>
</feature>
<feature type="transmembrane region" description="Helical" evidence="6">
    <location>
        <begin position="126"/>
        <end position="144"/>
    </location>
</feature>
<reference evidence="7" key="1">
    <citation type="submission" date="2021-03" db="EMBL/GenBank/DDBJ databases">
        <authorList>
            <person name="Bekaert M."/>
        </authorList>
    </citation>
    <scope>NUCLEOTIDE SEQUENCE</scope>
</reference>
<evidence type="ECO:0000256" key="1">
    <source>
        <dbReference type="ARBA" id="ARBA00004141"/>
    </source>
</evidence>
<evidence type="ECO:0000256" key="3">
    <source>
        <dbReference type="ARBA" id="ARBA00022692"/>
    </source>
</evidence>
<evidence type="ECO:0000313" key="7">
    <source>
        <dbReference type="EMBL" id="CAG2251156.1"/>
    </source>
</evidence>
<dbReference type="SUPFAM" id="SSF103481">
    <property type="entry name" value="Multidrug resistance efflux transporter EmrE"/>
    <property type="match status" value="1"/>
</dbReference>
<accession>A0A8S3V8M7</accession>
<dbReference type="EMBL" id="CAJPWZ010003075">
    <property type="protein sequence ID" value="CAG2251156.1"/>
    <property type="molecule type" value="Genomic_DNA"/>
</dbReference>
<organism evidence="7 8">
    <name type="scientific">Mytilus edulis</name>
    <name type="common">Blue mussel</name>
    <dbReference type="NCBI Taxonomy" id="6550"/>
    <lineage>
        <taxon>Eukaryota</taxon>
        <taxon>Metazoa</taxon>
        <taxon>Spiralia</taxon>
        <taxon>Lophotrochozoa</taxon>
        <taxon>Mollusca</taxon>
        <taxon>Bivalvia</taxon>
        <taxon>Autobranchia</taxon>
        <taxon>Pteriomorphia</taxon>
        <taxon>Mytilida</taxon>
        <taxon>Mytiloidea</taxon>
        <taxon>Mytilidae</taxon>
        <taxon>Mytilinae</taxon>
        <taxon>Mytilus</taxon>
    </lineage>
</organism>
<proteinExistence type="inferred from homology"/>
<feature type="transmembrane region" description="Helical" evidence="6">
    <location>
        <begin position="164"/>
        <end position="182"/>
    </location>
</feature>
<name>A0A8S3V8M7_MYTED</name>
<feature type="transmembrane region" description="Helical" evidence="6">
    <location>
        <begin position="46"/>
        <end position="64"/>
    </location>
</feature>
<evidence type="ECO:0000256" key="5">
    <source>
        <dbReference type="ARBA" id="ARBA00023136"/>
    </source>
</evidence>
<comment type="caution">
    <text evidence="7">The sequence shown here is derived from an EMBL/GenBank/DDBJ whole genome shotgun (WGS) entry which is preliminary data.</text>
</comment>
<feature type="transmembrane region" description="Helical" evidence="6">
    <location>
        <begin position="291"/>
        <end position="312"/>
    </location>
</feature>